<gene>
    <name evidence="5" type="ORF">DAEQUDRAFT_634827</name>
</gene>
<dbReference type="STRING" id="1314783.A0A165P2H2"/>
<dbReference type="InterPro" id="IPR036910">
    <property type="entry name" value="HMG_box_dom_sf"/>
</dbReference>
<feature type="non-terminal residue" evidence="5">
    <location>
        <position position="1"/>
    </location>
</feature>
<name>A0A165P2H2_9APHY</name>
<feature type="DNA-binding region" description="HMG box" evidence="3">
    <location>
        <begin position="1"/>
        <end position="69"/>
    </location>
</feature>
<sequence>IPRPPNAFILFRQHIFRQLKSASVEHDQRLFSQIVSTTWGELSTTTKANWYRAAAEAKAKHAAAYPNYRFSPVVRTDKPRKR</sequence>
<dbReference type="GO" id="GO:0005634">
    <property type="term" value="C:nucleus"/>
    <property type="evidence" value="ECO:0007669"/>
    <property type="project" value="UniProtKB-UniRule"/>
</dbReference>
<feature type="domain" description="HMG box" evidence="4">
    <location>
        <begin position="1"/>
        <end position="69"/>
    </location>
</feature>
<dbReference type="Proteomes" id="UP000076727">
    <property type="component" value="Unassembled WGS sequence"/>
</dbReference>
<keyword evidence="2 3" id="KW-0539">Nucleus</keyword>
<dbReference type="SUPFAM" id="SSF47095">
    <property type="entry name" value="HMG-box"/>
    <property type="match status" value="1"/>
</dbReference>
<evidence type="ECO:0000313" key="6">
    <source>
        <dbReference type="Proteomes" id="UP000076727"/>
    </source>
</evidence>
<dbReference type="GO" id="GO:0000981">
    <property type="term" value="F:DNA-binding transcription factor activity, RNA polymerase II-specific"/>
    <property type="evidence" value="ECO:0007669"/>
    <property type="project" value="TreeGrafter"/>
</dbReference>
<keyword evidence="6" id="KW-1185">Reference proteome</keyword>
<dbReference type="AlphaFoldDB" id="A0A165P2H2"/>
<evidence type="ECO:0000256" key="1">
    <source>
        <dbReference type="ARBA" id="ARBA00023125"/>
    </source>
</evidence>
<accession>A0A165P2H2</accession>
<proteinExistence type="predicted"/>
<dbReference type="PROSITE" id="PS50118">
    <property type="entry name" value="HMG_BOX_2"/>
    <property type="match status" value="1"/>
</dbReference>
<evidence type="ECO:0000256" key="2">
    <source>
        <dbReference type="ARBA" id="ARBA00023242"/>
    </source>
</evidence>
<protein>
    <recommendedName>
        <fullName evidence="4">HMG box domain-containing protein</fullName>
    </recommendedName>
</protein>
<evidence type="ECO:0000256" key="3">
    <source>
        <dbReference type="PROSITE-ProRule" id="PRU00267"/>
    </source>
</evidence>
<dbReference type="GO" id="GO:0000978">
    <property type="term" value="F:RNA polymerase II cis-regulatory region sequence-specific DNA binding"/>
    <property type="evidence" value="ECO:0007669"/>
    <property type="project" value="TreeGrafter"/>
</dbReference>
<dbReference type="PANTHER" id="PTHR45789:SF2">
    <property type="entry name" value="FI18025P1"/>
    <property type="match status" value="1"/>
</dbReference>
<evidence type="ECO:0000313" key="5">
    <source>
        <dbReference type="EMBL" id="KZT67678.1"/>
    </source>
</evidence>
<dbReference type="InterPro" id="IPR051356">
    <property type="entry name" value="SOX/SOX-like_TF"/>
</dbReference>
<dbReference type="EMBL" id="KV429074">
    <property type="protein sequence ID" value="KZT67678.1"/>
    <property type="molecule type" value="Genomic_DNA"/>
</dbReference>
<dbReference type="SMART" id="SM00398">
    <property type="entry name" value="HMG"/>
    <property type="match status" value="1"/>
</dbReference>
<dbReference type="OrthoDB" id="6247875at2759"/>
<dbReference type="Gene3D" id="1.10.30.10">
    <property type="entry name" value="High mobility group box domain"/>
    <property type="match status" value="1"/>
</dbReference>
<reference evidence="5 6" key="1">
    <citation type="journal article" date="2016" name="Mol. Biol. Evol.">
        <title>Comparative Genomics of Early-Diverging Mushroom-Forming Fungi Provides Insights into the Origins of Lignocellulose Decay Capabilities.</title>
        <authorList>
            <person name="Nagy L.G."/>
            <person name="Riley R."/>
            <person name="Tritt A."/>
            <person name="Adam C."/>
            <person name="Daum C."/>
            <person name="Floudas D."/>
            <person name="Sun H."/>
            <person name="Yadav J.S."/>
            <person name="Pangilinan J."/>
            <person name="Larsson K.H."/>
            <person name="Matsuura K."/>
            <person name="Barry K."/>
            <person name="Labutti K."/>
            <person name="Kuo R."/>
            <person name="Ohm R.A."/>
            <person name="Bhattacharya S.S."/>
            <person name="Shirouzu T."/>
            <person name="Yoshinaga Y."/>
            <person name="Martin F.M."/>
            <person name="Grigoriev I.V."/>
            <person name="Hibbett D.S."/>
        </authorList>
    </citation>
    <scope>NUCLEOTIDE SEQUENCE [LARGE SCALE GENOMIC DNA]</scope>
    <source>
        <strain evidence="5 6">L-15889</strain>
    </source>
</reference>
<dbReference type="Pfam" id="PF00505">
    <property type="entry name" value="HMG_box"/>
    <property type="match status" value="1"/>
</dbReference>
<evidence type="ECO:0000259" key="4">
    <source>
        <dbReference type="PROSITE" id="PS50118"/>
    </source>
</evidence>
<keyword evidence="1 3" id="KW-0238">DNA-binding</keyword>
<feature type="non-terminal residue" evidence="5">
    <location>
        <position position="82"/>
    </location>
</feature>
<dbReference type="InterPro" id="IPR009071">
    <property type="entry name" value="HMG_box_dom"/>
</dbReference>
<dbReference type="PANTHER" id="PTHR45789">
    <property type="entry name" value="FI18025P1"/>
    <property type="match status" value="1"/>
</dbReference>
<organism evidence="5 6">
    <name type="scientific">Daedalea quercina L-15889</name>
    <dbReference type="NCBI Taxonomy" id="1314783"/>
    <lineage>
        <taxon>Eukaryota</taxon>
        <taxon>Fungi</taxon>
        <taxon>Dikarya</taxon>
        <taxon>Basidiomycota</taxon>
        <taxon>Agaricomycotina</taxon>
        <taxon>Agaricomycetes</taxon>
        <taxon>Polyporales</taxon>
        <taxon>Fomitopsis</taxon>
    </lineage>
</organism>